<gene>
    <name evidence="6" type="ORF">EV132_102252</name>
</gene>
<dbReference type="AlphaFoldDB" id="A0A4R3QBW3"/>
<proteinExistence type="inferred from homology"/>
<dbReference type="CDD" id="cd00452">
    <property type="entry name" value="KDPG_aldolase"/>
    <property type="match status" value="1"/>
</dbReference>
<comment type="pathway">
    <text evidence="1">Carbohydrate acid metabolism.</text>
</comment>
<evidence type="ECO:0000313" key="7">
    <source>
        <dbReference type="Proteomes" id="UP000294576"/>
    </source>
</evidence>
<comment type="caution">
    <text evidence="6">The sequence shown here is derived from an EMBL/GenBank/DDBJ whole genome shotgun (WGS) entry which is preliminary data.</text>
</comment>
<sequence>MINRIPFPSMKRPLIAILRGIKPEETESVVGALIENGLTAIEIPLNSPEAFKSIEIAAKMAPPGCLIGAGTVLTVDAVDSLHNAGGKLLVTPNVEPDVIVRARSYEMVSMPGVFTPTEALAAARAGATGLKFFPASVLGPSGITAIRAILPPDLVIAAVGGVSDKNFADYTKAGILAFGLGTSIYMPGMTAAEVAERAKATIYAYDAAVGA</sequence>
<evidence type="ECO:0000313" key="6">
    <source>
        <dbReference type="EMBL" id="TCU19023.1"/>
    </source>
</evidence>
<comment type="subunit">
    <text evidence="3">Homotrimer.</text>
</comment>
<protein>
    <submittedName>
        <fullName evidence="6">2-keto-3-deoxy-phosphogalactonate aldolase</fullName>
    </submittedName>
</protein>
<dbReference type="Proteomes" id="UP000294576">
    <property type="component" value="Unassembled WGS sequence"/>
</dbReference>
<comment type="similarity">
    <text evidence="2">Belongs to the KHG/KDPG aldolase family.</text>
</comment>
<reference evidence="6 7" key="1">
    <citation type="submission" date="2019-03" db="EMBL/GenBank/DDBJ databases">
        <title>Genomic Encyclopedia of Type Strains, Phase IV (KMG-V): Genome sequencing to study the core and pangenomes of soil and plant-associated prokaryotes.</title>
        <authorList>
            <person name="Whitman W."/>
        </authorList>
    </citation>
    <scope>NUCLEOTIDE SEQUENCE [LARGE SCALE GENOMIC DNA]</scope>
    <source>
        <strain evidence="6 7">Hc14</strain>
    </source>
</reference>
<dbReference type="Pfam" id="PF01081">
    <property type="entry name" value="Aldolase"/>
    <property type="match status" value="1"/>
</dbReference>
<evidence type="ECO:0000256" key="3">
    <source>
        <dbReference type="ARBA" id="ARBA00011233"/>
    </source>
</evidence>
<dbReference type="InterPro" id="IPR013785">
    <property type="entry name" value="Aldolase_TIM"/>
</dbReference>
<dbReference type="SUPFAM" id="SSF51569">
    <property type="entry name" value="Aldolase"/>
    <property type="match status" value="1"/>
</dbReference>
<name>A0A4R3QBW3_RHISU</name>
<dbReference type="InterPro" id="IPR000887">
    <property type="entry name" value="Aldlse_KDPG_KHG"/>
</dbReference>
<organism evidence="6 7">
    <name type="scientific">Rhizobium sullae</name>
    <name type="common">Rhizobium hedysari</name>
    <dbReference type="NCBI Taxonomy" id="50338"/>
    <lineage>
        <taxon>Bacteria</taxon>
        <taxon>Pseudomonadati</taxon>
        <taxon>Pseudomonadota</taxon>
        <taxon>Alphaproteobacteria</taxon>
        <taxon>Hyphomicrobiales</taxon>
        <taxon>Rhizobiaceae</taxon>
        <taxon>Rhizobium/Agrobacterium group</taxon>
        <taxon>Rhizobium</taxon>
    </lineage>
</organism>
<dbReference type="EMBL" id="SMBH01000002">
    <property type="protein sequence ID" value="TCU19023.1"/>
    <property type="molecule type" value="Genomic_DNA"/>
</dbReference>
<keyword evidence="5" id="KW-0119">Carbohydrate metabolism</keyword>
<evidence type="ECO:0000256" key="5">
    <source>
        <dbReference type="ARBA" id="ARBA00023277"/>
    </source>
</evidence>
<dbReference type="GO" id="GO:0016829">
    <property type="term" value="F:lyase activity"/>
    <property type="evidence" value="ECO:0007669"/>
    <property type="project" value="UniProtKB-KW"/>
</dbReference>
<dbReference type="InterPro" id="IPR031338">
    <property type="entry name" value="KDPG/KHG_AS_2"/>
</dbReference>
<evidence type="ECO:0000256" key="4">
    <source>
        <dbReference type="ARBA" id="ARBA00023239"/>
    </source>
</evidence>
<dbReference type="PROSITE" id="PS00160">
    <property type="entry name" value="ALDOLASE_KDPG_KHG_2"/>
    <property type="match status" value="1"/>
</dbReference>
<dbReference type="PANTHER" id="PTHR30246">
    <property type="entry name" value="2-KETO-3-DEOXY-6-PHOSPHOGLUCONATE ALDOLASE"/>
    <property type="match status" value="1"/>
</dbReference>
<evidence type="ECO:0000256" key="1">
    <source>
        <dbReference type="ARBA" id="ARBA00004761"/>
    </source>
</evidence>
<dbReference type="PANTHER" id="PTHR30246:SF1">
    <property type="entry name" value="2-DEHYDRO-3-DEOXY-6-PHOSPHOGALACTONATE ALDOLASE-RELATED"/>
    <property type="match status" value="1"/>
</dbReference>
<dbReference type="Gene3D" id="3.20.20.70">
    <property type="entry name" value="Aldolase class I"/>
    <property type="match status" value="1"/>
</dbReference>
<evidence type="ECO:0000256" key="2">
    <source>
        <dbReference type="ARBA" id="ARBA00006906"/>
    </source>
</evidence>
<dbReference type="NCBIfam" id="NF006600">
    <property type="entry name" value="PRK09140.1"/>
    <property type="match status" value="1"/>
</dbReference>
<accession>A0A4R3QBW3</accession>
<keyword evidence="4" id="KW-0456">Lyase</keyword>